<evidence type="ECO:0000259" key="1">
    <source>
        <dbReference type="Pfam" id="PF05699"/>
    </source>
</evidence>
<evidence type="ECO:0000313" key="3">
    <source>
        <dbReference type="EMBL" id="JAT97855.1"/>
    </source>
</evidence>
<feature type="domain" description="HAT C-terminal dimerisation" evidence="1">
    <location>
        <begin position="525"/>
        <end position="592"/>
    </location>
</feature>
<dbReference type="GO" id="GO:0046983">
    <property type="term" value="F:protein dimerization activity"/>
    <property type="evidence" value="ECO:0007669"/>
    <property type="project" value="InterPro"/>
</dbReference>
<dbReference type="GO" id="GO:0005634">
    <property type="term" value="C:nucleus"/>
    <property type="evidence" value="ECO:0007669"/>
    <property type="project" value="TreeGrafter"/>
</dbReference>
<dbReference type="PANTHER" id="PTHR46169">
    <property type="entry name" value="DNA REPLICATION-RELATED ELEMENT FACTOR, ISOFORM A"/>
    <property type="match status" value="1"/>
</dbReference>
<dbReference type="EMBL" id="GFAC01001333">
    <property type="protein sequence ID" value="JAT97855.1"/>
    <property type="molecule type" value="mRNA"/>
</dbReference>
<dbReference type="Pfam" id="PF05699">
    <property type="entry name" value="Dimer_Tnp_hAT"/>
    <property type="match status" value="1"/>
</dbReference>
<dbReference type="SUPFAM" id="SSF53098">
    <property type="entry name" value="Ribonuclease H-like"/>
    <property type="match status" value="1"/>
</dbReference>
<name>A0A1E1XF33_9ACAR</name>
<dbReference type="InterPro" id="IPR012337">
    <property type="entry name" value="RNaseH-like_sf"/>
</dbReference>
<feature type="non-terminal residue" evidence="3">
    <location>
        <position position="1"/>
    </location>
</feature>
<dbReference type="PANTHER" id="PTHR46169:SF17">
    <property type="entry name" value="HAT C-TERMINAL DIMERISATION DOMAIN-CONTAINING PROTEIN"/>
    <property type="match status" value="1"/>
</dbReference>
<sequence>LKEGLLSGQFKLLAKNADKSDVWKKFLEVVDATTSAPVGHVQCSDCKSFLRYDCSKTGTSHLSRHNCKSTTFECANITSFFAANKSRIPASVKESLTVACVGLCVKDMRPFDFVHGEGFVKLGDELIKIGARYGNVLASDVLPHPTTVSRKAADVANAMRAAMKPSIEAAMEGNRCAVTTDMWTDDFKKVAYTTATVHFIDDNWVLQSKVLFTCDFPNERKTGENIRKEILRRFSKLGFPEDILGNVVFVTDQGANIINALRPYTRMSCAAHILNTVLRNTFDESFITAEVPAVHDTMKSVKAVVTFLKQSGLASQLPHAVHQDVSTRWNSKLAMVRSVFMQYEEIEALLESRNSCLLDEVTKSAMKEIIDFLEPFKEASDRLEHDKHPTLPFVLLCFAKLSRHLSVDRSDSSLIAKLKDRAKKFLEVKLQLEEVHKMATFLCPQFRQLRMLPDRERNAVYDCVREKLGNESTGECADAKDNLSPPSKRACVDEFQEWCDVEVVPEPMDEVEQYLSTQYHGGGGMADVLQWWRSHQNTFPQLAALVRKVLCIPATSASSERNFSAAGYVMNERRTCLKQESLDNILFLHKNM</sequence>
<dbReference type="InterPro" id="IPR008906">
    <property type="entry name" value="HATC_C_dom"/>
</dbReference>
<dbReference type="Gene3D" id="1.10.10.1070">
    <property type="entry name" value="Zinc finger, BED domain-containing"/>
    <property type="match status" value="1"/>
</dbReference>
<accession>A0A1E1XF33</accession>
<protein>
    <submittedName>
        <fullName evidence="3">Putative hoana1</fullName>
    </submittedName>
</protein>
<organism evidence="3">
    <name type="scientific">Amblyomma aureolatum</name>
    <dbReference type="NCBI Taxonomy" id="187763"/>
    <lineage>
        <taxon>Eukaryota</taxon>
        <taxon>Metazoa</taxon>
        <taxon>Ecdysozoa</taxon>
        <taxon>Arthropoda</taxon>
        <taxon>Chelicerata</taxon>
        <taxon>Arachnida</taxon>
        <taxon>Acari</taxon>
        <taxon>Parasitiformes</taxon>
        <taxon>Ixodida</taxon>
        <taxon>Ixodoidea</taxon>
        <taxon>Ixodidae</taxon>
        <taxon>Amblyomminae</taxon>
        <taxon>Amblyomma</taxon>
    </lineage>
</organism>
<dbReference type="GO" id="GO:0006357">
    <property type="term" value="P:regulation of transcription by RNA polymerase II"/>
    <property type="evidence" value="ECO:0007669"/>
    <property type="project" value="TreeGrafter"/>
</dbReference>
<dbReference type="SUPFAM" id="SSF140996">
    <property type="entry name" value="Hermes dimerisation domain"/>
    <property type="match status" value="1"/>
</dbReference>
<reference evidence="3" key="1">
    <citation type="journal article" date="2017" name="Front. Cell. Infect. Microbiol.">
        <title>The Distinct Transcriptional Response of the Midgut of Amblyomma sculptum and Amblyomma aureolatum Ticks to Rickettsia rickettsii Correlates to Their Differences in Susceptibility to Infection.</title>
        <authorList>
            <person name="Martins L.A."/>
            <person name="Galletti M.F.B.M."/>
            <person name="Ribeiro J.M."/>
            <person name="Fujita A."/>
            <person name="Costa F.B."/>
            <person name="Labruna M.B."/>
            <person name="Daffre S."/>
            <person name="Fogaca A.C."/>
        </authorList>
    </citation>
    <scope>NUCLEOTIDE SEQUENCE</scope>
</reference>
<feature type="domain" description="Hermes trasposase DNA-binding" evidence="2">
    <location>
        <begin position="99"/>
        <end position="147"/>
    </location>
</feature>
<proteinExistence type="evidence at transcript level"/>
<dbReference type="Pfam" id="PF10683">
    <property type="entry name" value="DBD_Tnp_Hermes"/>
    <property type="match status" value="1"/>
</dbReference>
<dbReference type="InterPro" id="IPR052717">
    <property type="entry name" value="Vacuolar_transposase_reg"/>
</dbReference>
<evidence type="ECO:0000259" key="2">
    <source>
        <dbReference type="Pfam" id="PF10683"/>
    </source>
</evidence>
<dbReference type="InterPro" id="IPR018473">
    <property type="entry name" value="Hermes_transposase_DNA-db"/>
</dbReference>
<dbReference type="AlphaFoldDB" id="A0A1E1XF33"/>